<dbReference type="InterPro" id="IPR036894">
    <property type="entry name" value="YbaB-like_sf"/>
</dbReference>
<proteinExistence type="predicted"/>
<keyword evidence="2" id="KW-1185">Reference proteome</keyword>
<dbReference type="SUPFAM" id="SSF82607">
    <property type="entry name" value="YbaB-like"/>
    <property type="match status" value="1"/>
</dbReference>
<dbReference type="RefSeq" id="WP_267566233.1">
    <property type="nucleotide sequence ID" value="NZ_JAPNTZ010000010.1"/>
</dbReference>
<gene>
    <name evidence="1" type="ORF">OWR29_27900</name>
</gene>
<dbReference type="Proteomes" id="UP001151002">
    <property type="component" value="Unassembled WGS sequence"/>
</dbReference>
<protein>
    <submittedName>
        <fullName evidence="1">YbaB/EbfC family nucleoid-associated protein</fullName>
    </submittedName>
</protein>
<evidence type="ECO:0000313" key="1">
    <source>
        <dbReference type="EMBL" id="MCY1141838.1"/>
    </source>
</evidence>
<name>A0ABT4B890_9ACTN</name>
<dbReference type="EMBL" id="JAPNTZ010000010">
    <property type="protein sequence ID" value="MCY1141838.1"/>
    <property type="molecule type" value="Genomic_DNA"/>
</dbReference>
<organism evidence="1 2">
    <name type="scientific">Paractinoplanes pyxinae</name>
    <dbReference type="NCBI Taxonomy" id="2997416"/>
    <lineage>
        <taxon>Bacteria</taxon>
        <taxon>Bacillati</taxon>
        <taxon>Actinomycetota</taxon>
        <taxon>Actinomycetes</taxon>
        <taxon>Micromonosporales</taxon>
        <taxon>Micromonosporaceae</taxon>
        <taxon>Paractinoplanes</taxon>
    </lineage>
</organism>
<dbReference type="Gene3D" id="3.30.1310.10">
    <property type="entry name" value="Nucleoid-associated protein YbaB-like domain"/>
    <property type="match status" value="1"/>
</dbReference>
<evidence type="ECO:0000313" key="2">
    <source>
        <dbReference type="Proteomes" id="UP001151002"/>
    </source>
</evidence>
<dbReference type="InterPro" id="IPR004401">
    <property type="entry name" value="YbaB/EbfC"/>
</dbReference>
<dbReference type="Pfam" id="PF02575">
    <property type="entry name" value="YbaB_DNA_bd"/>
    <property type="match status" value="1"/>
</dbReference>
<reference evidence="1" key="1">
    <citation type="submission" date="2022-11" db="EMBL/GenBank/DDBJ databases">
        <authorList>
            <person name="Somphong A."/>
            <person name="Phongsopitanun W."/>
        </authorList>
    </citation>
    <scope>NUCLEOTIDE SEQUENCE</scope>
    <source>
        <strain evidence="1">Pm04-4</strain>
    </source>
</reference>
<sequence length="128" mass="13936">MTEPLLDPDSSREYLRDWKGRVDRAAAATQAMADRLGDLRISAVDGNGLVEVTIDSSGMLIDVTFTERIQRVAPDVVSRAVLTALGRARRKAAELSRQIIDETMGPDSTAGRVIGQRIEQQLGGARDE</sequence>
<accession>A0ABT4B890</accession>
<comment type="caution">
    <text evidence="1">The sequence shown here is derived from an EMBL/GenBank/DDBJ whole genome shotgun (WGS) entry which is preliminary data.</text>
</comment>